<dbReference type="EMBL" id="CAJVPM010003444">
    <property type="protein sequence ID" value="CAG8501438.1"/>
    <property type="molecule type" value="Genomic_DNA"/>
</dbReference>
<proteinExistence type="predicted"/>
<comment type="caution">
    <text evidence="1">The sequence shown here is derived from an EMBL/GenBank/DDBJ whole genome shotgun (WGS) entry which is preliminary data.</text>
</comment>
<protein>
    <submittedName>
        <fullName evidence="1">8930_t:CDS:1</fullName>
    </submittedName>
</protein>
<name>A0ACA9KYT2_9GLOM</name>
<sequence>MEITAQKYNNENIVNYLQHFYNNKESWAKAFVLKLFTAGILSTSQVESYNSKIKKLIFNSNTTILELVDKLTAYILEEDKKTEYTLFRASVPKTALVATADTILPNICKILRKYLTVEILKIQEDQIKQLLQYHAIIVTQSELQRYRAVNFNDPTIFENKSYTDIIAKAILNLVNKNNIVEINDSNHKPFLIAQKFETEQSVTISCDNLVSYLNALVQDTTGMGKARVALIVAVQRHNYNFITILDKYLNNCQEETSSNSESEIDSNNEVESDSTIKKGMLDPKELVNPCKRKRKGQPKGTDRMRHSGEPPKRAKRKLHCKVCGGIGHNRATCSQRQKS</sequence>
<gene>
    <name evidence="1" type="ORF">SCALOS_LOCUS3260</name>
</gene>
<evidence type="ECO:0000313" key="1">
    <source>
        <dbReference type="EMBL" id="CAG8501438.1"/>
    </source>
</evidence>
<reference evidence="1" key="1">
    <citation type="submission" date="2021-06" db="EMBL/GenBank/DDBJ databases">
        <authorList>
            <person name="Kallberg Y."/>
            <person name="Tangrot J."/>
            <person name="Rosling A."/>
        </authorList>
    </citation>
    <scope>NUCLEOTIDE SEQUENCE</scope>
    <source>
        <strain evidence="1">AU212A</strain>
    </source>
</reference>
<evidence type="ECO:0000313" key="2">
    <source>
        <dbReference type="Proteomes" id="UP000789860"/>
    </source>
</evidence>
<keyword evidence="2" id="KW-1185">Reference proteome</keyword>
<organism evidence="1 2">
    <name type="scientific">Scutellospora calospora</name>
    <dbReference type="NCBI Taxonomy" id="85575"/>
    <lineage>
        <taxon>Eukaryota</taxon>
        <taxon>Fungi</taxon>
        <taxon>Fungi incertae sedis</taxon>
        <taxon>Mucoromycota</taxon>
        <taxon>Glomeromycotina</taxon>
        <taxon>Glomeromycetes</taxon>
        <taxon>Diversisporales</taxon>
        <taxon>Gigasporaceae</taxon>
        <taxon>Scutellospora</taxon>
    </lineage>
</organism>
<accession>A0ACA9KYT2</accession>
<dbReference type="Proteomes" id="UP000789860">
    <property type="component" value="Unassembled WGS sequence"/>
</dbReference>